<accession>A0A4R9K6J7</accession>
<organism evidence="2 3">
    <name type="scientific">Leptospira sarikeiensis</name>
    <dbReference type="NCBI Taxonomy" id="2484943"/>
    <lineage>
        <taxon>Bacteria</taxon>
        <taxon>Pseudomonadati</taxon>
        <taxon>Spirochaetota</taxon>
        <taxon>Spirochaetia</taxon>
        <taxon>Leptospirales</taxon>
        <taxon>Leptospiraceae</taxon>
        <taxon>Leptospira</taxon>
    </lineage>
</organism>
<name>A0A4R9K6J7_9LEPT</name>
<keyword evidence="1" id="KW-0732">Signal</keyword>
<dbReference type="EMBL" id="RQGF01000027">
    <property type="protein sequence ID" value="TGL61176.1"/>
    <property type="molecule type" value="Genomic_DNA"/>
</dbReference>
<evidence type="ECO:0000313" key="2">
    <source>
        <dbReference type="EMBL" id="TGL61176.1"/>
    </source>
</evidence>
<dbReference type="Proteomes" id="UP000297762">
    <property type="component" value="Unassembled WGS sequence"/>
</dbReference>
<sequence>MKMKNAFAIMAILLAHLFCSMLRSNEPIIPIINQAILERTYKYHPLAGNLKIRGYWSPNQKEINNALISVEKYLGKSLNAKEEKILNRLELYKVQIEGIIVNDRKVIYLNFFKPIYLEIFKGEFHTRWKEQHVFALGGGIDYWHCYFDILDNRVFGIFINGDL</sequence>
<feature type="signal peptide" evidence="1">
    <location>
        <begin position="1"/>
        <end position="23"/>
    </location>
</feature>
<proteinExistence type="predicted"/>
<evidence type="ECO:0000313" key="3">
    <source>
        <dbReference type="Proteomes" id="UP000297762"/>
    </source>
</evidence>
<evidence type="ECO:0000256" key="1">
    <source>
        <dbReference type="SAM" id="SignalP"/>
    </source>
</evidence>
<keyword evidence="3" id="KW-1185">Reference proteome</keyword>
<dbReference type="RefSeq" id="WP_135649580.1">
    <property type="nucleotide sequence ID" value="NZ_RQGF01000027.1"/>
</dbReference>
<dbReference type="AlphaFoldDB" id="A0A4R9K6J7"/>
<reference evidence="2" key="1">
    <citation type="journal article" date="2019" name="PLoS Negl. Trop. Dis.">
        <title>Revisiting the worldwide diversity of Leptospira species in the environment.</title>
        <authorList>
            <person name="Vincent A.T."/>
            <person name="Schiettekatte O."/>
            <person name="Bourhy P."/>
            <person name="Veyrier F.J."/>
            <person name="Picardeau M."/>
        </authorList>
    </citation>
    <scope>NUCLEOTIDE SEQUENCE [LARGE SCALE GENOMIC DNA]</scope>
    <source>
        <strain evidence="2">201702455</strain>
    </source>
</reference>
<comment type="caution">
    <text evidence="2">The sequence shown here is derived from an EMBL/GenBank/DDBJ whole genome shotgun (WGS) entry which is preliminary data.</text>
</comment>
<gene>
    <name evidence="2" type="ORF">EHQ64_11205</name>
</gene>
<protein>
    <submittedName>
        <fullName evidence="2">Uncharacterized protein</fullName>
    </submittedName>
</protein>
<feature type="chain" id="PRO_5020559933" evidence="1">
    <location>
        <begin position="24"/>
        <end position="163"/>
    </location>
</feature>